<keyword evidence="4" id="KW-0479">Metal-binding</keyword>
<dbReference type="InterPro" id="IPR050522">
    <property type="entry name" value="Ribosomal_protein_eL43"/>
</dbReference>
<evidence type="ECO:0000256" key="3">
    <source>
        <dbReference type="ARBA" id="ARBA00023274"/>
    </source>
</evidence>
<dbReference type="HAMAP" id="MF_00327">
    <property type="entry name" value="Ribosomal_eL43"/>
    <property type="match status" value="1"/>
</dbReference>
<keyword evidence="3 4" id="KW-0687">Ribonucleoprotein</keyword>
<protein>
    <recommendedName>
        <fullName evidence="4">Large ribosomal subunit protein eL43</fullName>
    </recommendedName>
</protein>
<dbReference type="Gene3D" id="2.20.25.30">
    <property type="match status" value="1"/>
</dbReference>
<dbReference type="EMBL" id="JABXWR010000001">
    <property type="protein sequence ID" value="NVO66860.1"/>
    <property type="molecule type" value="Genomic_DNA"/>
</dbReference>
<keyword evidence="4" id="KW-0862">Zinc</keyword>
<dbReference type="RefSeq" id="WP_004038113.1">
    <property type="nucleotide sequence ID" value="NZ_JABXWR010000001.1"/>
</dbReference>
<dbReference type="NCBIfam" id="NF003058">
    <property type="entry name" value="PRK03976.1"/>
    <property type="match status" value="1"/>
</dbReference>
<reference evidence="5 6" key="1">
    <citation type="submission" date="2020-06" db="EMBL/GenBank/DDBJ databases">
        <title>Methanofollis fontis sp. nov., a methanogen isolated from marine sediments near a cold seep at Four-Way Closure Ridge offshore southwestern Taiwan.</title>
        <authorList>
            <person name="Chen S.-C."/>
            <person name="Teng N.-H."/>
            <person name="Lin Y.-S."/>
            <person name="Lai M.-C."/>
            <person name="Chen H.-H."/>
            <person name="Wang C.-C."/>
        </authorList>
    </citation>
    <scope>NUCLEOTIDE SEQUENCE [LARGE SCALE GENOMIC DNA]</scope>
    <source>
        <strain evidence="5 6">DSM 2702</strain>
    </source>
</reference>
<dbReference type="GO" id="GO:1990904">
    <property type="term" value="C:ribonucleoprotein complex"/>
    <property type="evidence" value="ECO:0007669"/>
    <property type="project" value="UniProtKB-KW"/>
</dbReference>
<evidence type="ECO:0000256" key="2">
    <source>
        <dbReference type="ARBA" id="ARBA00022980"/>
    </source>
</evidence>
<dbReference type="GO" id="GO:0006412">
    <property type="term" value="P:translation"/>
    <property type="evidence" value="ECO:0007669"/>
    <property type="project" value="UniProtKB-UniRule"/>
</dbReference>
<dbReference type="GO" id="GO:0003735">
    <property type="term" value="F:structural constituent of ribosome"/>
    <property type="evidence" value="ECO:0007669"/>
    <property type="project" value="InterPro"/>
</dbReference>
<dbReference type="NCBIfam" id="TIGR00280">
    <property type="entry name" value="eL43_euk_arch"/>
    <property type="match status" value="1"/>
</dbReference>
<feature type="binding site" evidence="4">
    <location>
        <position position="66"/>
    </location>
    <ligand>
        <name>Zn(2+)</name>
        <dbReference type="ChEBI" id="CHEBI:29105"/>
    </ligand>
</feature>
<evidence type="ECO:0000256" key="4">
    <source>
        <dbReference type="HAMAP-Rule" id="MF_00327"/>
    </source>
</evidence>
<feature type="binding site" evidence="4">
    <location>
        <position position="48"/>
    </location>
    <ligand>
        <name>Zn(2+)</name>
        <dbReference type="ChEBI" id="CHEBI:29105"/>
    </ligand>
</feature>
<dbReference type="GO" id="GO:0005840">
    <property type="term" value="C:ribosome"/>
    <property type="evidence" value="ECO:0007669"/>
    <property type="project" value="UniProtKB-KW"/>
</dbReference>
<organism evidence="5 6">
    <name type="scientific">Methanofollis tationis</name>
    <dbReference type="NCBI Taxonomy" id="81417"/>
    <lineage>
        <taxon>Archaea</taxon>
        <taxon>Methanobacteriati</taxon>
        <taxon>Methanobacteriota</taxon>
        <taxon>Stenosarchaea group</taxon>
        <taxon>Methanomicrobia</taxon>
        <taxon>Methanomicrobiales</taxon>
        <taxon>Methanomicrobiaceae</taxon>
        <taxon>Methanofollis</taxon>
    </lineage>
</organism>
<sequence>MARRKQQKAKGKVTGSAGRFGPRYGRFIRKRVLEVEKIEKAAHTCPRCDHVAVRRVGTGIWQCRKCDFKFAGGAYAPQTPSLRVALRTIERAIESQE</sequence>
<dbReference type="PANTHER" id="PTHR48129:SF1">
    <property type="entry name" value="LARGE RIBOSOMAL SUBUNIT PROTEIN EL43"/>
    <property type="match status" value="1"/>
</dbReference>
<evidence type="ECO:0000256" key="1">
    <source>
        <dbReference type="ARBA" id="ARBA00022884"/>
    </source>
</evidence>
<comment type="cofactor">
    <cofactor evidence="4">
        <name>Zn(2+)</name>
        <dbReference type="ChEBI" id="CHEBI:29105"/>
    </cofactor>
    <text evidence="4">Binds 1 zinc ion per subunit.</text>
</comment>
<keyword evidence="4" id="KW-0699">rRNA-binding</keyword>
<comment type="caution">
    <text evidence="5">The sequence shown here is derived from an EMBL/GenBank/DDBJ whole genome shotgun (WGS) entry which is preliminary data.</text>
</comment>
<keyword evidence="6" id="KW-1185">Reference proteome</keyword>
<keyword evidence="2 4" id="KW-0689">Ribosomal protein</keyword>
<dbReference type="PANTHER" id="PTHR48129">
    <property type="entry name" value="60S RIBOSOMAL PROTEIN L37A"/>
    <property type="match status" value="1"/>
</dbReference>
<comment type="subunit">
    <text evidence="4">Part of the 50S ribosomal subunit.</text>
</comment>
<comment type="similarity">
    <text evidence="4">Belongs to the eukaryotic ribosomal protein eL43 family. Putative zinc-binding subfamily.</text>
</comment>
<dbReference type="InterPro" id="IPR002674">
    <property type="entry name" value="Ribosomal_eL43"/>
</dbReference>
<evidence type="ECO:0000313" key="5">
    <source>
        <dbReference type="EMBL" id="NVO66860.1"/>
    </source>
</evidence>
<keyword evidence="4" id="KW-0863">Zinc-finger</keyword>
<dbReference type="SUPFAM" id="SSF57829">
    <property type="entry name" value="Zn-binding ribosomal proteins"/>
    <property type="match status" value="1"/>
</dbReference>
<comment type="function">
    <text evidence="4">Binds to the 23S rRNA.</text>
</comment>
<dbReference type="Pfam" id="PF01780">
    <property type="entry name" value="Ribosomal_L37ae"/>
    <property type="match status" value="1"/>
</dbReference>
<dbReference type="InterPro" id="IPR011331">
    <property type="entry name" value="Ribosomal_eL37/eL43"/>
</dbReference>
<dbReference type="GO" id="GO:0070180">
    <property type="term" value="F:large ribosomal subunit rRNA binding"/>
    <property type="evidence" value="ECO:0007669"/>
    <property type="project" value="UniProtKB-UniRule"/>
</dbReference>
<dbReference type="Proteomes" id="UP000570823">
    <property type="component" value="Unassembled WGS sequence"/>
</dbReference>
<feature type="binding site" evidence="4">
    <location>
        <position position="63"/>
    </location>
    <ligand>
        <name>Zn(2+)</name>
        <dbReference type="ChEBI" id="CHEBI:29105"/>
    </ligand>
</feature>
<dbReference type="GO" id="GO:0008270">
    <property type="term" value="F:zinc ion binding"/>
    <property type="evidence" value="ECO:0007669"/>
    <property type="project" value="UniProtKB-UniRule"/>
</dbReference>
<name>A0A7K4HPM9_9EURY</name>
<dbReference type="AlphaFoldDB" id="A0A7K4HPM9"/>
<gene>
    <name evidence="4" type="primary">rpl37ae</name>
    <name evidence="5" type="ORF">HWN36_05960</name>
</gene>
<dbReference type="OrthoDB" id="372011at2157"/>
<feature type="zinc finger region" description="C4-type" evidence="4">
    <location>
        <begin position="45"/>
        <end position="66"/>
    </location>
</feature>
<evidence type="ECO:0000313" key="6">
    <source>
        <dbReference type="Proteomes" id="UP000570823"/>
    </source>
</evidence>
<dbReference type="InterPro" id="IPR011332">
    <property type="entry name" value="Ribosomal_zn-bd"/>
</dbReference>
<accession>A0A7K4HPM9</accession>
<proteinExistence type="inferred from homology"/>
<feature type="binding site" evidence="4">
    <location>
        <position position="45"/>
    </location>
    <ligand>
        <name>Zn(2+)</name>
        <dbReference type="ChEBI" id="CHEBI:29105"/>
    </ligand>
</feature>
<keyword evidence="1 4" id="KW-0694">RNA-binding</keyword>